<feature type="compositionally biased region" description="Basic residues" evidence="1">
    <location>
        <begin position="94"/>
        <end position="136"/>
    </location>
</feature>
<comment type="caution">
    <text evidence="2">The sequence shown here is derived from an EMBL/GenBank/DDBJ whole genome shotgun (WGS) entry which is preliminary data.</text>
</comment>
<feature type="compositionally biased region" description="Basic and acidic residues" evidence="1">
    <location>
        <begin position="529"/>
        <end position="543"/>
    </location>
</feature>
<dbReference type="AlphaFoldDB" id="A0A7C8PA46"/>
<feature type="compositionally biased region" description="Pro residues" evidence="1">
    <location>
        <begin position="209"/>
        <end position="230"/>
    </location>
</feature>
<dbReference type="Proteomes" id="UP000480548">
    <property type="component" value="Unassembled WGS sequence"/>
</dbReference>
<feature type="region of interest" description="Disordered" evidence="1">
    <location>
        <begin position="482"/>
        <end position="543"/>
    </location>
</feature>
<feature type="compositionally biased region" description="Pro residues" evidence="1">
    <location>
        <begin position="487"/>
        <end position="497"/>
    </location>
</feature>
<evidence type="ECO:0000256" key="1">
    <source>
        <dbReference type="SAM" id="MobiDB-lite"/>
    </source>
</evidence>
<accession>A0A7C8PA46</accession>
<organism evidence="2 3">
    <name type="scientific">Orbilia oligospora</name>
    <name type="common">Nematode-trapping fungus</name>
    <name type="synonym">Arthrobotrys oligospora</name>
    <dbReference type="NCBI Taxonomy" id="2813651"/>
    <lineage>
        <taxon>Eukaryota</taxon>
        <taxon>Fungi</taxon>
        <taxon>Dikarya</taxon>
        <taxon>Ascomycota</taxon>
        <taxon>Pezizomycotina</taxon>
        <taxon>Orbiliomycetes</taxon>
        <taxon>Orbiliales</taxon>
        <taxon>Orbiliaceae</taxon>
        <taxon>Orbilia</taxon>
    </lineage>
</organism>
<protein>
    <submittedName>
        <fullName evidence="2">Uncharacterized protein</fullName>
    </submittedName>
</protein>
<evidence type="ECO:0000313" key="3">
    <source>
        <dbReference type="Proteomes" id="UP000480548"/>
    </source>
</evidence>
<evidence type="ECO:0000313" key="2">
    <source>
        <dbReference type="EMBL" id="KAF3142452.1"/>
    </source>
</evidence>
<feature type="region of interest" description="Disordered" evidence="1">
    <location>
        <begin position="428"/>
        <end position="448"/>
    </location>
</feature>
<feature type="region of interest" description="Disordered" evidence="1">
    <location>
        <begin position="36"/>
        <end position="66"/>
    </location>
</feature>
<dbReference type="EMBL" id="WIQZ01000011">
    <property type="protein sequence ID" value="KAF3142452.1"/>
    <property type="molecule type" value="Genomic_DNA"/>
</dbReference>
<feature type="compositionally biased region" description="Polar residues" evidence="1">
    <location>
        <begin position="36"/>
        <end position="51"/>
    </location>
</feature>
<name>A0A7C8PA46_ORBOL</name>
<feature type="region of interest" description="Disordered" evidence="1">
    <location>
        <begin position="184"/>
        <end position="277"/>
    </location>
</feature>
<feature type="region of interest" description="Disordered" evidence="1">
    <location>
        <begin position="81"/>
        <end position="146"/>
    </location>
</feature>
<feature type="compositionally biased region" description="Low complexity" evidence="1">
    <location>
        <begin position="433"/>
        <end position="446"/>
    </location>
</feature>
<feature type="compositionally biased region" description="Pro residues" evidence="1">
    <location>
        <begin position="188"/>
        <end position="200"/>
    </location>
</feature>
<gene>
    <name evidence="2" type="ORF">TWF703_000841</name>
</gene>
<sequence>MSDRYPHNDTELRMPRPRAGSDVTQALLCWISTDATQSEDSLSRPVNTQHGAGTAYTGTHPDPATRAFSNAVIDDNRRDIRGHTNPLLATPQSHRPRYNQHHRDPRHRQPTHHQHQHQHQHQHRHQHQNNPRHHHQPTQIHPYNPAQSLNLDSQRQLSREILAMHSRNAQARAYHPSRLQAFQQPSFVRPPPGFNAPPQVPQVSSSIPIAPPPGFSMPQPPPGISIPQPPTGTSMPQVPPSHSLPQPPNTSIPNPSVAAHPQPQPQPQQSSSSQITLSSSLMRRLQNDQRRLDGMLDTMNIEIAQLKADKEHQCILFSNGLLYISNPTAWNTCDCKFCIGVRVLRQTKSLDAVGQRLWNDPEYTFWREYPRIHGFKVCICLRCTQVEEEDKLEPDWRFWCGSAGRPSHNPALSAQARIELQQPPKFRRNYTAPQQPQPQTTPVGQPSFYGLTQPLFEMSEADIQHHYNSLWSAAVVNTIKNNGTGYHPPPPPPPPFLPQDSTPDVGPSNAGQYGAIGQPVIPKTNNPHCSDHHGDHTHRGPQR</sequence>
<reference evidence="2 3" key="1">
    <citation type="submission" date="2019-06" db="EMBL/GenBank/DDBJ databases">
        <authorList>
            <person name="Palmer J.M."/>
        </authorList>
    </citation>
    <scope>NUCLEOTIDE SEQUENCE [LARGE SCALE GENOMIC DNA]</scope>
    <source>
        <strain evidence="2 3">TWF703</strain>
    </source>
</reference>
<proteinExistence type="predicted"/>